<name>A0AAV1UL62_9STRA</name>
<proteinExistence type="predicted"/>
<reference evidence="2" key="1">
    <citation type="submission" date="2024-01" db="EMBL/GenBank/DDBJ databases">
        <authorList>
            <person name="Webb A."/>
        </authorList>
    </citation>
    <scope>NUCLEOTIDE SEQUENCE</scope>
    <source>
        <strain evidence="2">Pm1</strain>
    </source>
</reference>
<evidence type="ECO:0008006" key="4">
    <source>
        <dbReference type="Google" id="ProtNLM"/>
    </source>
</evidence>
<evidence type="ECO:0000313" key="3">
    <source>
        <dbReference type="Proteomes" id="UP001162060"/>
    </source>
</evidence>
<evidence type="ECO:0000313" key="2">
    <source>
        <dbReference type="EMBL" id="CAK7935195.1"/>
    </source>
</evidence>
<dbReference type="Proteomes" id="UP001162060">
    <property type="component" value="Unassembled WGS sequence"/>
</dbReference>
<sequence>MMFAYALPLMFWGDARLYAVHILNRSPTRATAKRASQLEVLTGKTSGLRGIVVFGSQCSVYRDPRKNDAPAVAVANDGRTDNNRATRKSRK</sequence>
<dbReference type="AlphaFoldDB" id="A0AAV1UL62"/>
<evidence type="ECO:0000256" key="1">
    <source>
        <dbReference type="SAM" id="MobiDB-lite"/>
    </source>
</evidence>
<organism evidence="2 3">
    <name type="scientific">Peronospora matthiolae</name>
    <dbReference type="NCBI Taxonomy" id="2874970"/>
    <lineage>
        <taxon>Eukaryota</taxon>
        <taxon>Sar</taxon>
        <taxon>Stramenopiles</taxon>
        <taxon>Oomycota</taxon>
        <taxon>Peronosporomycetes</taxon>
        <taxon>Peronosporales</taxon>
        <taxon>Peronosporaceae</taxon>
        <taxon>Peronospora</taxon>
    </lineage>
</organism>
<accession>A0AAV1UL62</accession>
<comment type="caution">
    <text evidence="2">The sequence shown here is derived from an EMBL/GenBank/DDBJ whole genome shotgun (WGS) entry which is preliminary data.</text>
</comment>
<protein>
    <recommendedName>
        <fullName evidence="4">Secreted protein</fullName>
    </recommendedName>
</protein>
<gene>
    <name evidence="2" type="ORF">PM001_LOCUS20345</name>
</gene>
<dbReference type="EMBL" id="CAKLBY020000221">
    <property type="protein sequence ID" value="CAK7935195.1"/>
    <property type="molecule type" value="Genomic_DNA"/>
</dbReference>
<feature type="region of interest" description="Disordered" evidence="1">
    <location>
        <begin position="70"/>
        <end position="91"/>
    </location>
</feature>